<keyword evidence="2" id="KW-1185">Reference proteome</keyword>
<evidence type="ECO:0000313" key="2">
    <source>
        <dbReference type="Proteomes" id="UP000798662"/>
    </source>
</evidence>
<comment type="caution">
    <text evidence="1">The sequence shown here is derived from an EMBL/GenBank/DDBJ whole genome shotgun (WGS) entry which is preliminary data.</text>
</comment>
<organism evidence="1 2">
    <name type="scientific">Pyropia yezoensis</name>
    <name type="common">Susabi-nori</name>
    <name type="synonym">Porphyra yezoensis</name>
    <dbReference type="NCBI Taxonomy" id="2788"/>
    <lineage>
        <taxon>Eukaryota</taxon>
        <taxon>Rhodophyta</taxon>
        <taxon>Bangiophyceae</taxon>
        <taxon>Bangiales</taxon>
        <taxon>Bangiaceae</taxon>
        <taxon>Pyropia</taxon>
    </lineage>
</organism>
<dbReference type="Proteomes" id="UP000798662">
    <property type="component" value="Chromosome 2"/>
</dbReference>
<proteinExistence type="predicted"/>
<dbReference type="EMBL" id="CM020619">
    <property type="protein sequence ID" value="KAK1864332.1"/>
    <property type="molecule type" value="Genomic_DNA"/>
</dbReference>
<protein>
    <submittedName>
        <fullName evidence="1">Uncharacterized protein</fullName>
    </submittedName>
</protein>
<gene>
    <name evidence="1" type="ORF">I4F81_006880</name>
</gene>
<sequence>MSAKDKQSTFTGREQRLGVWILPYLVAGIFDRGLRKPANTAGGEDTAAGPAEEQLRAPPSDELPGDNEAAAPSAEGTVDDGAPSQDPNPAGELLRSLWGDENGGEEEEVPAADEVEADPGAAGRGSCGKQHANARFYWSAYREAFPDTSPHAAITAMFAEYALLVGRITRHLGEAVASRMTLVEGDAIAKQAQELVLCYAVPTLGPLHTTKVHKLLAHLLEAVRFHGNIMNGDTSNNEQQHKEDKRYHARTNKSAAGFLRHLVRHAQGSRAVLQRNRAADAAASAAAAAAEGGDEDLDCDSDGNEADDDEPGLPVPEANATLATLRLRVQQPLLEVVVPLSALSPRSAQRRPRACAARLLRTSGRRRWHTWLRCRDWQASAVFSGWHLPTE</sequence>
<evidence type="ECO:0000313" key="1">
    <source>
        <dbReference type="EMBL" id="KAK1864332.1"/>
    </source>
</evidence>
<accession>A0ACC3C2F9</accession>
<name>A0ACC3C2F9_PYRYE</name>
<reference evidence="1" key="1">
    <citation type="submission" date="2019-11" db="EMBL/GenBank/DDBJ databases">
        <title>Nori genome reveals adaptations in red seaweeds to the harsh intertidal environment.</title>
        <authorList>
            <person name="Wang D."/>
            <person name="Mao Y."/>
        </authorList>
    </citation>
    <scope>NUCLEOTIDE SEQUENCE</scope>
    <source>
        <tissue evidence="1">Gametophyte</tissue>
    </source>
</reference>